<comment type="caution">
    <text evidence="2">The sequence shown here is derived from an EMBL/GenBank/DDBJ whole genome shotgun (WGS) entry which is preliminary data.</text>
</comment>
<gene>
    <name evidence="2" type="ORF">E2C01_034984</name>
</gene>
<sequence length="137" mass="14959">MLHVQKPDGLHHMSETSIAAVRWKVLIINKSNAKDRAMQGVIRKDGLTFTIKRESNPAARRASEELPEQEADVGGTCGGETPSLLRPEDDVFRARAEIPSQSIPDWTSNHPTRDDLYWAIPPASGSAGTLAAYVGII</sequence>
<dbReference type="AlphaFoldDB" id="A0A5B7FA92"/>
<name>A0A5B7FA92_PORTR</name>
<evidence type="ECO:0000256" key="1">
    <source>
        <dbReference type="SAM" id="MobiDB-lite"/>
    </source>
</evidence>
<organism evidence="2 3">
    <name type="scientific">Portunus trituberculatus</name>
    <name type="common">Swimming crab</name>
    <name type="synonym">Neptunus trituberculatus</name>
    <dbReference type="NCBI Taxonomy" id="210409"/>
    <lineage>
        <taxon>Eukaryota</taxon>
        <taxon>Metazoa</taxon>
        <taxon>Ecdysozoa</taxon>
        <taxon>Arthropoda</taxon>
        <taxon>Crustacea</taxon>
        <taxon>Multicrustacea</taxon>
        <taxon>Malacostraca</taxon>
        <taxon>Eumalacostraca</taxon>
        <taxon>Eucarida</taxon>
        <taxon>Decapoda</taxon>
        <taxon>Pleocyemata</taxon>
        <taxon>Brachyura</taxon>
        <taxon>Eubrachyura</taxon>
        <taxon>Portunoidea</taxon>
        <taxon>Portunidae</taxon>
        <taxon>Portuninae</taxon>
        <taxon>Portunus</taxon>
    </lineage>
</organism>
<evidence type="ECO:0000313" key="3">
    <source>
        <dbReference type="Proteomes" id="UP000324222"/>
    </source>
</evidence>
<feature type="region of interest" description="Disordered" evidence="1">
    <location>
        <begin position="54"/>
        <end position="85"/>
    </location>
</feature>
<dbReference type="EMBL" id="VSRR010005040">
    <property type="protein sequence ID" value="MPC41394.1"/>
    <property type="molecule type" value="Genomic_DNA"/>
</dbReference>
<evidence type="ECO:0000313" key="2">
    <source>
        <dbReference type="EMBL" id="MPC41394.1"/>
    </source>
</evidence>
<protein>
    <submittedName>
        <fullName evidence="2">Uncharacterized protein</fullName>
    </submittedName>
</protein>
<dbReference type="Proteomes" id="UP000324222">
    <property type="component" value="Unassembled WGS sequence"/>
</dbReference>
<reference evidence="2 3" key="1">
    <citation type="submission" date="2019-05" db="EMBL/GenBank/DDBJ databases">
        <title>Another draft genome of Portunus trituberculatus and its Hox gene families provides insights of decapod evolution.</title>
        <authorList>
            <person name="Jeong J.-H."/>
            <person name="Song I."/>
            <person name="Kim S."/>
            <person name="Choi T."/>
            <person name="Kim D."/>
            <person name="Ryu S."/>
            <person name="Kim W."/>
        </authorList>
    </citation>
    <scope>NUCLEOTIDE SEQUENCE [LARGE SCALE GENOMIC DNA]</scope>
    <source>
        <tissue evidence="2">Muscle</tissue>
    </source>
</reference>
<keyword evidence="3" id="KW-1185">Reference proteome</keyword>
<accession>A0A5B7FA92</accession>
<proteinExistence type="predicted"/>